<protein>
    <submittedName>
        <fullName evidence="1">Uncharacterized protein</fullName>
    </submittedName>
</protein>
<accession>Q6YY69</accession>
<organism evidence="1 2">
    <name type="scientific">Oryza sativa subsp. japonica</name>
    <name type="common">Rice</name>
    <dbReference type="NCBI Taxonomy" id="39947"/>
    <lineage>
        <taxon>Eukaryota</taxon>
        <taxon>Viridiplantae</taxon>
        <taxon>Streptophyta</taxon>
        <taxon>Embryophyta</taxon>
        <taxon>Tracheophyta</taxon>
        <taxon>Spermatophyta</taxon>
        <taxon>Magnoliopsida</taxon>
        <taxon>Liliopsida</taxon>
        <taxon>Poales</taxon>
        <taxon>Poaceae</taxon>
        <taxon>BOP clade</taxon>
        <taxon>Oryzoideae</taxon>
        <taxon>Oryzeae</taxon>
        <taxon>Oryzinae</taxon>
        <taxon>Oryza</taxon>
        <taxon>Oryza sativa</taxon>
    </lineage>
</organism>
<name>Q6YY69_ORYSJ</name>
<proteinExistence type="predicted"/>
<reference evidence="2" key="2">
    <citation type="journal article" date="2008" name="Nucleic Acids Res.">
        <title>The rice annotation project database (RAP-DB): 2008 update.</title>
        <authorList>
            <consortium name="The rice annotation project (RAP)"/>
        </authorList>
    </citation>
    <scope>GENOME REANNOTATION</scope>
    <source>
        <strain evidence="2">cv. Nipponbare</strain>
    </source>
</reference>
<dbReference type="EMBL" id="AP005640">
    <property type="protein sequence ID" value="BAD17431.1"/>
    <property type="molecule type" value="Genomic_DNA"/>
</dbReference>
<evidence type="ECO:0000313" key="2">
    <source>
        <dbReference type="Proteomes" id="UP000000763"/>
    </source>
</evidence>
<dbReference type="AlphaFoldDB" id="Q6YY69"/>
<dbReference type="Proteomes" id="UP000000763">
    <property type="component" value="Chromosome 2"/>
</dbReference>
<reference evidence="2" key="1">
    <citation type="journal article" date="2005" name="Nature">
        <title>The map-based sequence of the rice genome.</title>
        <authorList>
            <consortium name="International rice genome sequencing project (IRGSP)"/>
            <person name="Matsumoto T."/>
            <person name="Wu J."/>
            <person name="Kanamori H."/>
            <person name="Katayose Y."/>
            <person name="Fujisawa M."/>
            <person name="Namiki N."/>
            <person name="Mizuno H."/>
            <person name="Yamamoto K."/>
            <person name="Antonio B.A."/>
            <person name="Baba T."/>
            <person name="Sakata K."/>
            <person name="Nagamura Y."/>
            <person name="Aoki H."/>
            <person name="Arikawa K."/>
            <person name="Arita K."/>
            <person name="Bito T."/>
            <person name="Chiden Y."/>
            <person name="Fujitsuka N."/>
            <person name="Fukunaka R."/>
            <person name="Hamada M."/>
            <person name="Harada C."/>
            <person name="Hayashi A."/>
            <person name="Hijishita S."/>
            <person name="Honda M."/>
            <person name="Hosokawa S."/>
            <person name="Ichikawa Y."/>
            <person name="Idonuma A."/>
            <person name="Iijima M."/>
            <person name="Ikeda M."/>
            <person name="Ikeno M."/>
            <person name="Ito K."/>
            <person name="Ito S."/>
            <person name="Ito T."/>
            <person name="Ito Y."/>
            <person name="Ito Y."/>
            <person name="Iwabuchi A."/>
            <person name="Kamiya K."/>
            <person name="Karasawa W."/>
            <person name="Kurita K."/>
            <person name="Katagiri S."/>
            <person name="Kikuta A."/>
            <person name="Kobayashi H."/>
            <person name="Kobayashi N."/>
            <person name="Machita K."/>
            <person name="Maehara T."/>
            <person name="Masukawa M."/>
            <person name="Mizubayashi T."/>
            <person name="Mukai Y."/>
            <person name="Nagasaki H."/>
            <person name="Nagata Y."/>
            <person name="Naito S."/>
            <person name="Nakashima M."/>
            <person name="Nakama Y."/>
            <person name="Nakamichi Y."/>
            <person name="Nakamura M."/>
            <person name="Meguro A."/>
            <person name="Negishi M."/>
            <person name="Ohta I."/>
            <person name="Ohta T."/>
            <person name="Okamoto M."/>
            <person name="Ono N."/>
            <person name="Saji S."/>
            <person name="Sakaguchi M."/>
            <person name="Sakai K."/>
            <person name="Shibata M."/>
            <person name="Shimokawa T."/>
            <person name="Song J."/>
            <person name="Takazaki Y."/>
            <person name="Terasawa K."/>
            <person name="Tsugane M."/>
            <person name="Tsuji K."/>
            <person name="Ueda S."/>
            <person name="Waki K."/>
            <person name="Yamagata H."/>
            <person name="Yamamoto M."/>
            <person name="Yamamoto S."/>
            <person name="Yamane H."/>
            <person name="Yoshiki S."/>
            <person name="Yoshihara R."/>
            <person name="Yukawa K."/>
            <person name="Zhong H."/>
            <person name="Yano M."/>
            <person name="Yuan Q."/>
            <person name="Ouyang S."/>
            <person name="Liu J."/>
            <person name="Jones K.M."/>
            <person name="Gansberger K."/>
            <person name="Moffat K."/>
            <person name="Hill J."/>
            <person name="Bera J."/>
            <person name="Fadrosh D."/>
            <person name="Jin S."/>
            <person name="Johri S."/>
            <person name="Kim M."/>
            <person name="Overton L."/>
            <person name="Reardon M."/>
            <person name="Tsitrin T."/>
            <person name="Vuong H."/>
            <person name="Weaver B."/>
            <person name="Ciecko A."/>
            <person name="Tallon L."/>
            <person name="Jackson J."/>
            <person name="Pai G."/>
            <person name="Aken S.V."/>
            <person name="Utterback T."/>
            <person name="Reidmuller S."/>
            <person name="Feldblyum T."/>
            <person name="Hsiao J."/>
            <person name="Zismann V."/>
            <person name="Iobst S."/>
            <person name="de Vazeille A.R."/>
            <person name="Buell C.R."/>
            <person name="Ying K."/>
            <person name="Li Y."/>
            <person name="Lu T."/>
            <person name="Huang Y."/>
            <person name="Zhao Q."/>
            <person name="Feng Q."/>
            <person name="Zhang L."/>
            <person name="Zhu J."/>
            <person name="Weng Q."/>
            <person name="Mu J."/>
            <person name="Lu Y."/>
            <person name="Fan D."/>
            <person name="Liu Y."/>
            <person name="Guan J."/>
            <person name="Zhang Y."/>
            <person name="Yu S."/>
            <person name="Liu X."/>
            <person name="Zhang Y."/>
            <person name="Hong G."/>
            <person name="Han B."/>
            <person name="Choisne N."/>
            <person name="Demange N."/>
            <person name="Orjeda G."/>
            <person name="Samain S."/>
            <person name="Cattolico L."/>
            <person name="Pelletier E."/>
            <person name="Couloux A."/>
            <person name="Segurens B."/>
            <person name="Wincker P."/>
            <person name="D'Hont A."/>
            <person name="Scarpelli C."/>
            <person name="Weissenbach J."/>
            <person name="Salanoubat M."/>
            <person name="Quetier F."/>
            <person name="Yu Y."/>
            <person name="Kim H.R."/>
            <person name="Rambo T."/>
            <person name="Currie J."/>
            <person name="Collura K."/>
            <person name="Luo M."/>
            <person name="Yang T."/>
            <person name="Ammiraju J.S.S."/>
            <person name="Engler F."/>
            <person name="Soderlund C."/>
            <person name="Wing R.A."/>
            <person name="Palmer L.E."/>
            <person name="de la Bastide M."/>
            <person name="Spiegel L."/>
            <person name="Nascimento L."/>
            <person name="Zutavern T."/>
            <person name="O'Shaughnessy A."/>
            <person name="Dike S."/>
            <person name="Dedhia N."/>
            <person name="Preston R."/>
            <person name="Balija V."/>
            <person name="McCombie W.R."/>
            <person name="Chow T."/>
            <person name="Chen H."/>
            <person name="Chung M."/>
            <person name="Chen C."/>
            <person name="Shaw J."/>
            <person name="Wu H."/>
            <person name="Hsiao K."/>
            <person name="Chao Y."/>
            <person name="Chu M."/>
            <person name="Cheng C."/>
            <person name="Hour A."/>
            <person name="Lee P."/>
            <person name="Lin S."/>
            <person name="Lin Y."/>
            <person name="Liou J."/>
            <person name="Liu S."/>
            <person name="Hsing Y."/>
            <person name="Raghuvanshi S."/>
            <person name="Mohanty A."/>
            <person name="Bharti A.K."/>
            <person name="Gaur A."/>
            <person name="Gupta V."/>
            <person name="Kumar D."/>
            <person name="Ravi V."/>
            <person name="Vij S."/>
            <person name="Kapur A."/>
            <person name="Khurana P."/>
            <person name="Khurana P."/>
            <person name="Khurana J.P."/>
            <person name="Tyagi A.K."/>
            <person name="Gaikwad K."/>
            <person name="Singh A."/>
            <person name="Dalal V."/>
            <person name="Srivastava S."/>
            <person name="Dixit A."/>
            <person name="Pal A.K."/>
            <person name="Ghazi I.A."/>
            <person name="Yadav M."/>
            <person name="Pandit A."/>
            <person name="Bhargava A."/>
            <person name="Sureshbabu K."/>
            <person name="Batra K."/>
            <person name="Sharma T.R."/>
            <person name="Mohapatra T."/>
            <person name="Singh N.K."/>
            <person name="Messing J."/>
            <person name="Nelson A.B."/>
            <person name="Fuks G."/>
            <person name="Kavchok S."/>
            <person name="Keizer G."/>
            <person name="Linton E."/>
            <person name="Llaca V."/>
            <person name="Song R."/>
            <person name="Tanyolac B."/>
            <person name="Young S."/>
            <person name="Ho-Il K."/>
            <person name="Hahn J.H."/>
            <person name="Sangsakoo G."/>
            <person name="Vanavichit A."/>
            <person name="de Mattos Luiz.A.T."/>
            <person name="Zimmer P.D."/>
            <person name="Malone G."/>
            <person name="Dellagostin O."/>
            <person name="de Oliveira A.C."/>
            <person name="Bevan M."/>
            <person name="Bancroft I."/>
            <person name="Minx P."/>
            <person name="Cordum H."/>
            <person name="Wilson R."/>
            <person name="Cheng Z."/>
            <person name="Jin W."/>
            <person name="Jiang J."/>
            <person name="Leong S.A."/>
            <person name="Iwama H."/>
            <person name="Gojobori T."/>
            <person name="Itoh T."/>
            <person name="Niimura Y."/>
            <person name="Fujii Y."/>
            <person name="Habara T."/>
            <person name="Sakai H."/>
            <person name="Sato Y."/>
            <person name="Wilson G."/>
            <person name="Kumar K."/>
            <person name="McCouch S."/>
            <person name="Juretic N."/>
            <person name="Hoen D."/>
            <person name="Wright S."/>
            <person name="Bruskiewich R."/>
            <person name="Bureau T."/>
            <person name="Miyao A."/>
            <person name="Hirochika H."/>
            <person name="Nishikawa T."/>
            <person name="Kadowaki K."/>
            <person name="Sugiura M."/>
            <person name="Burr B."/>
            <person name="Sasaki T."/>
        </authorList>
    </citation>
    <scope>NUCLEOTIDE SEQUENCE [LARGE SCALE GENOMIC DNA]</scope>
    <source>
        <strain evidence="2">cv. Nipponbare</strain>
    </source>
</reference>
<gene>
    <name evidence="1" type="primary">OSJNBa0006O15.37</name>
</gene>
<evidence type="ECO:0000313" key="1">
    <source>
        <dbReference type="EMBL" id="BAD17431.1"/>
    </source>
</evidence>
<sequence length="102" mass="10719">MQVLKEGHNKLYVAMCSMPFAMGIGNGAVRDTLDFRRIYQRIGTADSMTVLNEGAESKVGAGVERPCHCRASRAQIGALSMAAAEDGGWRGCSAQGASSPSP</sequence>